<evidence type="ECO:0000259" key="4">
    <source>
        <dbReference type="SMART" id="SM00965"/>
    </source>
</evidence>
<keyword evidence="7" id="KW-1185">Reference proteome</keyword>
<dbReference type="EMBL" id="VCIZ01000008">
    <property type="protein sequence ID" value="TSP11843.1"/>
    <property type="molecule type" value="Genomic_DNA"/>
</dbReference>
<evidence type="ECO:0000256" key="3">
    <source>
        <dbReference type="ARBA" id="ARBA00023237"/>
    </source>
</evidence>
<keyword evidence="1" id="KW-0813">Transport</keyword>
<reference evidence="5 7" key="1">
    <citation type="submission" date="2019-05" db="EMBL/GenBank/DDBJ databases">
        <title>Whole genome sequence analysis of Cupriavidus campinensis S14E4C strain.</title>
        <authorList>
            <person name="Abbaszade G."/>
            <person name="Szabo A."/>
            <person name="Toumi M."/>
            <person name="Toth E."/>
        </authorList>
    </citation>
    <scope>NUCLEOTIDE SEQUENCE [LARGE SCALE GENOMIC DNA]</scope>
    <source>
        <strain evidence="5 7">S14E4C</strain>
    </source>
</reference>
<protein>
    <submittedName>
        <fullName evidence="6">STN domain-containing protein</fullName>
    </submittedName>
</protein>
<dbReference type="Gene3D" id="3.55.50.30">
    <property type="match status" value="1"/>
</dbReference>
<gene>
    <name evidence="5" type="ORF">FGG12_15000</name>
    <name evidence="6" type="ORF">M5D45_20240</name>
</gene>
<reference evidence="6" key="2">
    <citation type="journal article" date="2022" name="Microbiol. Resour. Announc.">
        <title>Genome Sequence of Cupriavidus campinensis Strain G5, a Member of a Bacterial Consortium Capable of Polyethylene Degradation.</title>
        <authorList>
            <person name="Schneider B."/>
            <person name="Pfeiffer F."/>
            <person name="Dyall-Smith M."/>
            <person name="Kunte H.J."/>
        </authorList>
    </citation>
    <scope>NUCLEOTIDE SEQUENCE</scope>
    <source>
        <strain evidence="6">G5</strain>
    </source>
</reference>
<reference evidence="6" key="3">
    <citation type="submission" date="2022-05" db="EMBL/GenBank/DDBJ databases">
        <authorList>
            <person name="Kunte H.-J."/>
        </authorList>
    </citation>
    <scope>NUCLEOTIDE SEQUENCE</scope>
    <source>
        <strain evidence="6">G5</strain>
    </source>
</reference>
<dbReference type="EMBL" id="CP097331">
    <property type="protein sequence ID" value="URF07530.1"/>
    <property type="molecule type" value="Genomic_DNA"/>
</dbReference>
<evidence type="ECO:0000256" key="2">
    <source>
        <dbReference type="ARBA" id="ARBA00023136"/>
    </source>
</evidence>
<evidence type="ECO:0000313" key="8">
    <source>
        <dbReference type="Proteomes" id="UP001056132"/>
    </source>
</evidence>
<dbReference type="Gene3D" id="3.30.1150.10">
    <property type="match status" value="1"/>
</dbReference>
<dbReference type="GO" id="GO:0019867">
    <property type="term" value="C:outer membrane"/>
    <property type="evidence" value="ECO:0007669"/>
    <property type="project" value="InterPro"/>
</dbReference>
<sequence>MARLVASPSARALVGYLTLLVLCMACQKLRAQQATPDGMAEIAFDLPAQPLKQALAQYDRLTSLSVFFPSELAEGRSSAPVHGRYRPEDALRRLVEGTGLAVQAAASDAFVLIPTPRPPDAPAPEATASRQRQVDGAVQARIYRALCARPSLAFGEYRLALRVHVDASGHVRHVRLLDTTGDKARDAAIVETLEQVDVGLSPTDPSRPFVLLVHPVHCDARAAQAGACRPACERQAG</sequence>
<dbReference type="Proteomes" id="UP000318943">
    <property type="component" value="Unassembled WGS sequence"/>
</dbReference>
<evidence type="ECO:0000313" key="5">
    <source>
        <dbReference type="EMBL" id="TSP11843.1"/>
    </source>
</evidence>
<dbReference type="SUPFAM" id="SSF74653">
    <property type="entry name" value="TolA/TonB C-terminal domain"/>
    <property type="match status" value="1"/>
</dbReference>
<dbReference type="KEGG" id="ccam:M5D45_20240"/>
<evidence type="ECO:0000313" key="7">
    <source>
        <dbReference type="Proteomes" id="UP000318943"/>
    </source>
</evidence>
<dbReference type="SMART" id="SM00965">
    <property type="entry name" value="STN"/>
    <property type="match status" value="1"/>
</dbReference>
<dbReference type="Proteomes" id="UP001056132">
    <property type="component" value="Chromosome 2"/>
</dbReference>
<feature type="domain" description="Secretin/TonB short N-terminal" evidence="4">
    <location>
        <begin position="64"/>
        <end position="115"/>
    </location>
</feature>
<keyword evidence="3" id="KW-0998">Cell outer membrane</keyword>
<name>A0AAE9L5S5_9BURK</name>
<proteinExistence type="predicted"/>
<dbReference type="RefSeq" id="WP_144198523.1">
    <property type="nucleotide sequence ID" value="NZ_CAJPVH010000009.1"/>
</dbReference>
<accession>A0AAE9L5S5</accession>
<dbReference type="AlphaFoldDB" id="A0AAE9L5S5"/>
<evidence type="ECO:0000256" key="1">
    <source>
        <dbReference type="ARBA" id="ARBA00022448"/>
    </source>
</evidence>
<organism evidence="6 8">
    <name type="scientific">Cupriavidus campinensis</name>
    <dbReference type="NCBI Taxonomy" id="151783"/>
    <lineage>
        <taxon>Bacteria</taxon>
        <taxon>Pseudomonadati</taxon>
        <taxon>Pseudomonadota</taxon>
        <taxon>Betaproteobacteria</taxon>
        <taxon>Burkholderiales</taxon>
        <taxon>Burkholderiaceae</taxon>
        <taxon>Cupriavidus</taxon>
    </lineage>
</organism>
<dbReference type="InterPro" id="IPR011662">
    <property type="entry name" value="Secretin/TonB_short_N"/>
</dbReference>
<evidence type="ECO:0000313" key="6">
    <source>
        <dbReference type="EMBL" id="URF07530.1"/>
    </source>
</evidence>
<keyword evidence="2" id="KW-0472">Membrane</keyword>
<dbReference type="Pfam" id="PF07660">
    <property type="entry name" value="STN"/>
    <property type="match status" value="1"/>
</dbReference>